<dbReference type="OrthoDB" id="506498at2759"/>
<keyword evidence="2" id="KW-1185">Reference proteome</keyword>
<dbReference type="Proteomes" id="UP000193560">
    <property type="component" value="Unassembled WGS sequence"/>
</dbReference>
<dbReference type="STRING" id="90262.A0A1X2I8W7"/>
<proteinExistence type="predicted"/>
<comment type="caution">
    <text evidence="1">The sequence shown here is derived from an EMBL/GenBank/DDBJ whole genome shotgun (WGS) entry which is preliminary data.</text>
</comment>
<gene>
    <name evidence="1" type="ORF">BCR42DRAFT_332456</name>
</gene>
<name>A0A1X2I8W7_9FUNG</name>
<evidence type="ECO:0000313" key="2">
    <source>
        <dbReference type="Proteomes" id="UP000193560"/>
    </source>
</evidence>
<organism evidence="1 2">
    <name type="scientific">Absidia repens</name>
    <dbReference type="NCBI Taxonomy" id="90262"/>
    <lineage>
        <taxon>Eukaryota</taxon>
        <taxon>Fungi</taxon>
        <taxon>Fungi incertae sedis</taxon>
        <taxon>Mucoromycota</taxon>
        <taxon>Mucoromycotina</taxon>
        <taxon>Mucoromycetes</taxon>
        <taxon>Mucorales</taxon>
        <taxon>Cunninghamellaceae</taxon>
        <taxon>Absidia</taxon>
    </lineage>
</organism>
<sequence>MQQQHQQHASSLSQDTSTLPIGCPTSDHSTLSLSDQTTSTSSFSGLGSSSTHSTISQTIQSRSIFDNLDVYAFDVREYGLPFENDTFEFVMQRLSTPAYSSNQWKCVVGELVRVTRPGGYLQFIEIDYNSQNLGPAGQAWQDKLCEVMAKTRKLDPHMASHVDEVLEEYGLVNVEKKKISMPLGPWGLDIGVLWQQNLESFIEASAPALGMALGISAAECKVLWQGYKDELNFVKAFTNVYAVTGQKPHLVV</sequence>
<evidence type="ECO:0000313" key="1">
    <source>
        <dbReference type="EMBL" id="ORZ11904.1"/>
    </source>
</evidence>
<dbReference type="Gene3D" id="3.40.50.150">
    <property type="entry name" value="Vaccinia Virus protein VP39"/>
    <property type="match status" value="1"/>
</dbReference>
<dbReference type="AlphaFoldDB" id="A0A1X2I8W7"/>
<dbReference type="InterPro" id="IPR029063">
    <property type="entry name" value="SAM-dependent_MTases_sf"/>
</dbReference>
<dbReference type="SUPFAM" id="SSF53335">
    <property type="entry name" value="S-adenosyl-L-methionine-dependent methyltransferases"/>
    <property type="match status" value="1"/>
</dbReference>
<accession>A0A1X2I8W7</accession>
<dbReference type="EMBL" id="MCGE01000020">
    <property type="protein sequence ID" value="ORZ11904.1"/>
    <property type="molecule type" value="Genomic_DNA"/>
</dbReference>
<reference evidence="1 2" key="1">
    <citation type="submission" date="2016-07" db="EMBL/GenBank/DDBJ databases">
        <title>Pervasive Adenine N6-methylation of Active Genes in Fungi.</title>
        <authorList>
            <consortium name="DOE Joint Genome Institute"/>
            <person name="Mondo S.J."/>
            <person name="Dannebaum R.O."/>
            <person name="Kuo R.C."/>
            <person name="Labutti K."/>
            <person name="Haridas S."/>
            <person name="Kuo A."/>
            <person name="Salamov A."/>
            <person name="Ahrendt S.R."/>
            <person name="Lipzen A."/>
            <person name="Sullivan W."/>
            <person name="Andreopoulos W.B."/>
            <person name="Clum A."/>
            <person name="Lindquist E."/>
            <person name="Daum C."/>
            <person name="Ramamoorthy G.K."/>
            <person name="Gryganskyi A."/>
            <person name="Culley D."/>
            <person name="Magnuson J.K."/>
            <person name="James T.Y."/>
            <person name="O'Malley M.A."/>
            <person name="Stajich J.E."/>
            <person name="Spatafora J.W."/>
            <person name="Visel A."/>
            <person name="Grigoriev I.V."/>
        </authorList>
    </citation>
    <scope>NUCLEOTIDE SEQUENCE [LARGE SCALE GENOMIC DNA]</scope>
    <source>
        <strain evidence="1 2">NRRL 1336</strain>
    </source>
</reference>
<protein>
    <submittedName>
        <fullName evidence="1">Uncharacterized protein</fullName>
    </submittedName>
</protein>